<accession>A0ABP8JL58</accession>
<evidence type="ECO:0000256" key="2">
    <source>
        <dbReference type="ARBA" id="ARBA00022840"/>
    </source>
</evidence>
<name>A0ABP8JL58_9MICO</name>
<keyword evidence="7" id="KW-1185">Reference proteome</keyword>
<dbReference type="PROSITE" id="PS50893">
    <property type="entry name" value="ABC_TRANSPORTER_2"/>
    <property type="match status" value="2"/>
</dbReference>
<dbReference type="Gene3D" id="1.10.287.380">
    <property type="entry name" value="Valyl-tRNA synthetase, C-terminal domain"/>
    <property type="match status" value="1"/>
</dbReference>
<dbReference type="InterPro" id="IPR027417">
    <property type="entry name" value="P-loop_NTPase"/>
</dbReference>
<dbReference type="PANTHER" id="PTHR42855:SF1">
    <property type="entry name" value="ABC TRANSPORTER DOMAIN-CONTAINING PROTEIN"/>
    <property type="match status" value="1"/>
</dbReference>
<organism evidence="6 7">
    <name type="scientific">Brevibacterium pityocampae</name>
    <dbReference type="NCBI Taxonomy" id="506594"/>
    <lineage>
        <taxon>Bacteria</taxon>
        <taxon>Bacillati</taxon>
        <taxon>Actinomycetota</taxon>
        <taxon>Actinomycetes</taxon>
        <taxon>Micrococcales</taxon>
        <taxon>Brevibacteriaceae</taxon>
        <taxon>Brevibacterium</taxon>
    </lineage>
</organism>
<dbReference type="PROSITE" id="PS00211">
    <property type="entry name" value="ABC_TRANSPORTER_1"/>
    <property type="match status" value="2"/>
</dbReference>
<evidence type="ECO:0000259" key="5">
    <source>
        <dbReference type="PROSITE" id="PS50893"/>
    </source>
</evidence>
<feature type="region of interest" description="Disordered" evidence="4">
    <location>
        <begin position="543"/>
        <end position="607"/>
    </location>
</feature>
<evidence type="ECO:0000256" key="1">
    <source>
        <dbReference type="ARBA" id="ARBA00022741"/>
    </source>
</evidence>
<comment type="caution">
    <text evidence="6">The sequence shown here is derived from an EMBL/GenBank/DDBJ whole genome shotgun (WGS) entry which is preliminary data.</text>
</comment>
<feature type="compositionally biased region" description="Gly residues" evidence="4">
    <location>
        <begin position="550"/>
        <end position="569"/>
    </location>
</feature>
<evidence type="ECO:0000256" key="3">
    <source>
        <dbReference type="SAM" id="Coils"/>
    </source>
</evidence>
<evidence type="ECO:0000313" key="6">
    <source>
        <dbReference type="EMBL" id="GAA4392519.1"/>
    </source>
</evidence>
<dbReference type="InterPro" id="IPR051309">
    <property type="entry name" value="ABCF_ATPase"/>
</dbReference>
<feature type="coiled-coil region" evidence="3">
    <location>
        <begin position="615"/>
        <end position="667"/>
    </location>
</feature>
<dbReference type="InterPro" id="IPR003593">
    <property type="entry name" value="AAA+_ATPase"/>
</dbReference>
<dbReference type="Pfam" id="PF12848">
    <property type="entry name" value="ABC_tran_Xtn"/>
    <property type="match status" value="1"/>
</dbReference>
<feature type="domain" description="ABC transporter" evidence="5">
    <location>
        <begin position="327"/>
        <end position="549"/>
    </location>
</feature>
<dbReference type="InterPro" id="IPR017871">
    <property type="entry name" value="ABC_transporter-like_CS"/>
</dbReference>
<dbReference type="RefSeq" id="WP_247423036.1">
    <property type="nucleotide sequence ID" value="NZ_BAABGL010000015.1"/>
</dbReference>
<dbReference type="EMBL" id="BAABGL010000015">
    <property type="protein sequence ID" value="GAA4392519.1"/>
    <property type="molecule type" value="Genomic_DNA"/>
</dbReference>
<dbReference type="SUPFAM" id="SSF52540">
    <property type="entry name" value="P-loop containing nucleoside triphosphate hydrolases"/>
    <property type="match status" value="2"/>
</dbReference>
<dbReference type="Pfam" id="PF16326">
    <property type="entry name" value="ABC_tran_CTD"/>
    <property type="match status" value="1"/>
</dbReference>
<dbReference type="PANTHER" id="PTHR42855">
    <property type="entry name" value="ABC TRANSPORTER ATP-BINDING SUBUNIT"/>
    <property type="match status" value="1"/>
</dbReference>
<keyword evidence="3" id="KW-0175">Coiled coil</keyword>
<feature type="compositionally biased region" description="Gly residues" evidence="4">
    <location>
        <begin position="578"/>
        <end position="602"/>
    </location>
</feature>
<dbReference type="InterPro" id="IPR032524">
    <property type="entry name" value="ABC_tran_C"/>
</dbReference>
<feature type="compositionally biased region" description="Gly residues" evidence="4">
    <location>
        <begin position="298"/>
        <end position="309"/>
    </location>
</feature>
<reference evidence="7" key="1">
    <citation type="journal article" date="2019" name="Int. J. Syst. Evol. Microbiol.">
        <title>The Global Catalogue of Microorganisms (GCM) 10K type strain sequencing project: providing services to taxonomists for standard genome sequencing and annotation.</title>
        <authorList>
            <consortium name="The Broad Institute Genomics Platform"/>
            <consortium name="The Broad Institute Genome Sequencing Center for Infectious Disease"/>
            <person name="Wu L."/>
            <person name="Ma J."/>
        </authorList>
    </citation>
    <scope>NUCLEOTIDE SEQUENCE [LARGE SCALE GENOMIC DNA]</scope>
    <source>
        <strain evidence="7">JCM 17808</strain>
    </source>
</reference>
<dbReference type="Gene3D" id="3.40.50.300">
    <property type="entry name" value="P-loop containing nucleotide triphosphate hydrolases"/>
    <property type="match status" value="2"/>
</dbReference>
<feature type="domain" description="ABC transporter" evidence="5">
    <location>
        <begin position="4"/>
        <end position="222"/>
    </location>
</feature>
<dbReference type="SMART" id="SM00382">
    <property type="entry name" value="AAA"/>
    <property type="match status" value="2"/>
</dbReference>
<keyword evidence="1" id="KW-0547">Nucleotide-binding</keyword>
<dbReference type="InterPro" id="IPR032781">
    <property type="entry name" value="ABC_tran_Xtn"/>
</dbReference>
<proteinExistence type="predicted"/>
<dbReference type="InterPro" id="IPR003439">
    <property type="entry name" value="ABC_transporter-like_ATP-bd"/>
</dbReference>
<protein>
    <submittedName>
        <fullName evidence="6">ABC-F family ATP-binding cassette domain-containing protein</fullName>
    </submittedName>
</protein>
<gene>
    <name evidence="6" type="ORF">GCM10023167_20800</name>
</gene>
<dbReference type="Pfam" id="PF00005">
    <property type="entry name" value="ABC_tran"/>
    <property type="match status" value="2"/>
</dbReference>
<dbReference type="CDD" id="cd03221">
    <property type="entry name" value="ABCF_EF-3"/>
    <property type="match status" value="2"/>
</dbReference>
<sequence>MHLLGCESVSLSYPNRTILDEVTLGISAGDRIGIVGRNGDGKSTLMRILAGVLDPDSGRVTARGGTRVGYLEQADVLDPTLDVRTSVVGDAEEHEWASQPAVRDVMTGLLRDIDLGATVGELSGGQRRRVALARLLAGEWDIIMLDEPTNHLDITGVRWLAEHIRRRWPAGQGALLVVTHDRWFLDEVSTMTWEVHDATVDAFEGGYAAYVLQRVERDRQAAAVEAKRQNLMRKELAWLRRGAPARTSKPKFRIDAANALIAAEPPVRDTVELVSMATSRLGKDVFEMHDLGVAYPDAGGGPVSGGGEPSTGDEASAGNDAPAGERASTGEPGPAGEHPSAGEPVLSGLDWIIGPGDRYGLLGANGAGKSTLVKVLTGEIEPTEGRVKRGKTVKVAVLDQQLRDLDALADDRVREILARKRSTYQAAGGELTPSQLLEKLGLGTVLQSRVKDLSGGQQRRLQLLLILLDEPNVLILDEPTNDMDTDMLAAVEDLLDTWPGTLLVISHDRYFMERVTDHQFAVRNRTVRHLPGGIDEYLRLDADPALSGRPDGGTGSGATNGGSPNGGAGSVMSAVAGASGGSAGATSGNGSGGNGSGGGGSGLSAAERRRLGKEVQALGRRIDKLDASIEALDAELAAHDQSDFTGLAELTAKRGAAAEEKDELELEWLELSEELEA</sequence>
<dbReference type="InterPro" id="IPR037118">
    <property type="entry name" value="Val-tRNA_synth_C_sf"/>
</dbReference>
<feature type="region of interest" description="Disordered" evidence="4">
    <location>
        <begin position="297"/>
        <end position="347"/>
    </location>
</feature>
<evidence type="ECO:0000256" key="4">
    <source>
        <dbReference type="SAM" id="MobiDB-lite"/>
    </source>
</evidence>
<evidence type="ECO:0000313" key="7">
    <source>
        <dbReference type="Proteomes" id="UP001500642"/>
    </source>
</evidence>
<keyword evidence="2 6" id="KW-0067">ATP-binding</keyword>
<dbReference type="GO" id="GO:0005524">
    <property type="term" value="F:ATP binding"/>
    <property type="evidence" value="ECO:0007669"/>
    <property type="project" value="UniProtKB-KW"/>
</dbReference>
<dbReference type="Proteomes" id="UP001500642">
    <property type="component" value="Unassembled WGS sequence"/>
</dbReference>